<keyword evidence="1" id="KW-0328">Glycosyltransferase</keyword>
<dbReference type="InterPro" id="IPR007235">
    <property type="entry name" value="Glyco_trans_28_C"/>
</dbReference>
<comment type="caution">
    <text evidence="4">The sequence shown here is derived from an EMBL/GenBank/DDBJ whole genome shotgun (WGS) entry which is preliminary data.</text>
</comment>
<dbReference type="GO" id="GO:0016758">
    <property type="term" value="F:hexosyltransferase activity"/>
    <property type="evidence" value="ECO:0007669"/>
    <property type="project" value="InterPro"/>
</dbReference>
<reference evidence="4 5" key="1">
    <citation type="submission" date="2012-02" db="EMBL/GenBank/DDBJ databases">
        <title>Whole genome shotgun sequence of Escherichia hermannii NBRC 105704.</title>
        <authorList>
            <person name="Yoshida I."/>
            <person name="Hosoyama A."/>
            <person name="Tsuchikane K."/>
            <person name="Katsumata H."/>
            <person name="Yamazaki S."/>
            <person name="Fujita N."/>
        </authorList>
    </citation>
    <scope>NUCLEOTIDE SEQUENCE [LARGE SCALE GENOMIC DNA]</scope>
    <source>
        <strain evidence="4 5">NBRC 105704</strain>
    </source>
</reference>
<name>H5V4V4_ATLHE</name>
<proteinExistence type="predicted"/>
<gene>
    <name evidence="4" type="ORF">EH105704_11_00090</name>
</gene>
<dbReference type="AlphaFoldDB" id="H5V4V4"/>
<evidence type="ECO:0000313" key="4">
    <source>
        <dbReference type="EMBL" id="GAB53012.1"/>
    </source>
</evidence>
<feature type="domain" description="Glycosyl transferase family 28 C-terminal" evidence="3">
    <location>
        <begin position="292"/>
        <end position="384"/>
    </location>
</feature>
<accession>H5V4V4</accession>
<dbReference type="Gene3D" id="3.40.50.2000">
    <property type="entry name" value="Glycogen Phosphorylase B"/>
    <property type="match status" value="2"/>
</dbReference>
<organism evidence="4 5">
    <name type="scientific">Atlantibacter hermannii NBRC 105704</name>
    <dbReference type="NCBI Taxonomy" id="1115512"/>
    <lineage>
        <taxon>Bacteria</taxon>
        <taxon>Pseudomonadati</taxon>
        <taxon>Pseudomonadota</taxon>
        <taxon>Gammaproteobacteria</taxon>
        <taxon>Enterobacterales</taxon>
        <taxon>Enterobacteriaceae</taxon>
        <taxon>Atlantibacter</taxon>
    </lineage>
</organism>
<dbReference type="EMBL" id="BAFF01000011">
    <property type="protein sequence ID" value="GAB53012.1"/>
    <property type="molecule type" value="Genomic_DNA"/>
</dbReference>
<dbReference type="GO" id="GO:0008194">
    <property type="term" value="F:UDP-glycosyltransferase activity"/>
    <property type="evidence" value="ECO:0007669"/>
    <property type="project" value="InterPro"/>
</dbReference>
<dbReference type="CDD" id="cd03784">
    <property type="entry name" value="GT1_Gtf-like"/>
    <property type="match status" value="1"/>
</dbReference>
<evidence type="ECO:0000256" key="2">
    <source>
        <dbReference type="ARBA" id="ARBA00022679"/>
    </source>
</evidence>
<keyword evidence="5" id="KW-1185">Reference proteome</keyword>
<dbReference type="eggNOG" id="COG1819">
    <property type="taxonomic scope" value="Bacteria"/>
</dbReference>
<dbReference type="Pfam" id="PF04101">
    <property type="entry name" value="Glyco_tran_28_C"/>
    <property type="match status" value="1"/>
</dbReference>
<evidence type="ECO:0000259" key="3">
    <source>
        <dbReference type="Pfam" id="PF04101"/>
    </source>
</evidence>
<dbReference type="GeneID" id="92828063"/>
<evidence type="ECO:0000313" key="5">
    <source>
        <dbReference type="Proteomes" id="UP000010297"/>
    </source>
</evidence>
<keyword evidence="2 4" id="KW-0808">Transferase</keyword>
<dbReference type="Proteomes" id="UP000010297">
    <property type="component" value="Unassembled WGS sequence"/>
</dbReference>
<dbReference type="InterPro" id="IPR002213">
    <property type="entry name" value="UDP_glucos_trans"/>
</dbReference>
<evidence type="ECO:0000256" key="1">
    <source>
        <dbReference type="ARBA" id="ARBA00022676"/>
    </source>
</evidence>
<dbReference type="PANTHER" id="PTHR48043">
    <property type="entry name" value="EG:EG0003.4 PROTEIN-RELATED"/>
    <property type="match status" value="1"/>
</dbReference>
<dbReference type="InterPro" id="IPR050271">
    <property type="entry name" value="UDP-glycosyltransferase"/>
</dbReference>
<dbReference type="RefSeq" id="WP_002437160.1">
    <property type="nucleotide sequence ID" value="NZ_BAFF01000011.1"/>
</dbReference>
<protein>
    <submittedName>
        <fullName evidence="4">Putative glycosyltransferase</fullName>
    </submittedName>
</protein>
<dbReference type="PANTHER" id="PTHR48043:SF145">
    <property type="entry name" value="FI06409P-RELATED"/>
    <property type="match status" value="1"/>
</dbReference>
<sequence length="422" mass="45841">MSHYAIIVPPLYSHIRAMEALALHLSGKGHRLTFILDPALVVRGNPRLGGCPSLPETVQRAQQRFRDPASRTFFRIAGTLAAHTDALCRELPGILKRLQVDGAIVDQMEPAGGLVSEFLGLPFVSVACALPVNREPDLPLPVMPFRYGEDDAARKLYAGSERVYDRLMQAHYRVIDAYSRRFGLAHRRRLDECLSPLAQIAQGTATFDFPRRELPDTFHYIGMFQSMPDLPPRRRNAIPQVFATLGTLQGHQYSLLRTLARACQLAEVNVTVAHCDGLSPAQVEGLYRSGATRVESFVPQREVLAQSDLIVCHAGLNTVLEALAARCPPVVMPVAFDQPAVAARVTHHGLGRKVSRLAGASAIASQITALLNETDDFQQRLAAESQAIRQAGGAARAAALAEQAIETGRSVNAGAARVCNGI</sequence>
<dbReference type="SUPFAM" id="SSF53756">
    <property type="entry name" value="UDP-Glycosyltransferase/glycogen phosphorylase"/>
    <property type="match status" value="1"/>
</dbReference>